<evidence type="ECO:0000313" key="2">
    <source>
        <dbReference type="EMBL" id="KAF2690679.1"/>
    </source>
</evidence>
<organism evidence="2 3">
    <name type="scientific">Lentithecium fluviatile CBS 122367</name>
    <dbReference type="NCBI Taxonomy" id="1168545"/>
    <lineage>
        <taxon>Eukaryota</taxon>
        <taxon>Fungi</taxon>
        <taxon>Dikarya</taxon>
        <taxon>Ascomycota</taxon>
        <taxon>Pezizomycotina</taxon>
        <taxon>Dothideomycetes</taxon>
        <taxon>Pleosporomycetidae</taxon>
        <taxon>Pleosporales</taxon>
        <taxon>Massarineae</taxon>
        <taxon>Lentitheciaceae</taxon>
        <taxon>Lentithecium</taxon>
    </lineage>
</organism>
<evidence type="ECO:0008006" key="4">
    <source>
        <dbReference type="Google" id="ProtNLM"/>
    </source>
</evidence>
<name>A0A6G1JKJ8_9PLEO</name>
<dbReference type="Proteomes" id="UP000799291">
    <property type="component" value="Unassembled WGS sequence"/>
</dbReference>
<dbReference type="OrthoDB" id="5326346at2759"/>
<proteinExistence type="predicted"/>
<evidence type="ECO:0000313" key="3">
    <source>
        <dbReference type="Proteomes" id="UP000799291"/>
    </source>
</evidence>
<feature type="region of interest" description="Disordered" evidence="1">
    <location>
        <begin position="42"/>
        <end position="84"/>
    </location>
</feature>
<accession>A0A6G1JKJ8</accession>
<dbReference type="EMBL" id="MU005570">
    <property type="protein sequence ID" value="KAF2690679.1"/>
    <property type="molecule type" value="Genomic_DNA"/>
</dbReference>
<sequence>MITSPEAPGTILDPNADTIIILKDHDADIAIWDDAAEFPRPPLVLPDAKSPALEQPNDTDSKEKSDSSSDTAKSEDAGIEEQPEAGLRFRVSSRHLSLASPYFLKNLSAKWDQHPRDEKGRVILTELYWSKPAFARLMFIFHGRTRAVERTLDLVELAEMACLVDYYDCAEVVEVYSQGWINHLKKGLPGSYDRDAVLWMCIAWVFGVEEVFQWMTLVAQRECRGEMQTMGLPIPEAVVAAVEQSRQDYIARIMASIDEHLGKLLDGKAGCSFTCASIHLGFFTKALHVRGLRSPTFVHPYQGVSIQMLVNALREIGCPKWCVGDEDRYCEMHTCTQRNFMPNLATEVGGRAAGFLLSNFPSHHKNLGMI</sequence>
<gene>
    <name evidence="2" type="ORF">K458DRAFT_326482</name>
</gene>
<protein>
    <recommendedName>
        <fullName evidence="4">BTB domain-containing protein</fullName>
    </recommendedName>
</protein>
<dbReference type="AlphaFoldDB" id="A0A6G1JKJ8"/>
<reference evidence="2" key="1">
    <citation type="journal article" date="2020" name="Stud. Mycol.">
        <title>101 Dothideomycetes genomes: a test case for predicting lifestyles and emergence of pathogens.</title>
        <authorList>
            <person name="Haridas S."/>
            <person name="Albert R."/>
            <person name="Binder M."/>
            <person name="Bloem J."/>
            <person name="Labutti K."/>
            <person name="Salamov A."/>
            <person name="Andreopoulos B."/>
            <person name="Baker S."/>
            <person name="Barry K."/>
            <person name="Bills G."/>
            <person name="Bluhm B."/>
            <person name="Cannon C."/>
            <person name="Castanera R."/>
            <person name="Culley D."/>
            <person name="Daum C."/>
            <person name="Ezra D."/>
            <person name="Gonzalez J."/>
            <person name="Henrissat B."/>
            <person name="Kuo A."/>
            <person name="Liang C."/>
            <person name="Lipzen A."/>
            <person name="Lutzoni F."/>
            <person name="Magnuson J."/>
            <person name="Mondo S."/>
            <person name="Nolan M."/>
            <person name="Ohm R."/>
            <person name="Pangilinan J."/>
            <person name="Park H.-J."/>
            <person name="Ramirez L."/>
            <person name="Alfaro M."/>
            <person name="Sun H."/>
            <person name="Tritt A."/>
            <person name="Yoshinaga Y."/>
            <person name="Zwiers L.-H."/>
            <person name="Turgeon B."/>
            <person name="Goodwin S."/>
            <person name="Spatafora J."/>
            <person name="Crous P."/>
            <person name="Grigoriev I."/>
        </authorList>
    </citation>
    <scope>NUCLEOTIDE SEQUENCE</scope>
    <source>
        <strain evidence="2">CBS 122367</strain>
    </source>
</reference>
<evidence type="ECO:0000256" key="1">
    <source>
        <dbReference type="SAM" id="MobiDB-lite"/>
    </source>
</evidence>
<feature type="compositionally biased region" description="Basic and acidic residues" evidence="1">
    <location>
        <begin position="59"/>
        <end position="76"/>
    </location>
</feature>
<keyword evidence="3" id="KW-1185">Reference proteome</keyword>